<dbReference type="OMA" id="NWERSDE"/>
<sequence length="218" mass="24950">MEVQGSVNYANLLSTIEHYDGTNFPSLNKEVLAILKVLDLDYAFREDKHVAPIFGTEGYDEKIREYNSNSENWERSDELAKMIVRHSIINALRGAFPIKEDARELSVKEFLNSIEGRYKDELANFLITKLSTSCYDGQGALSIHIVSMIDMAAELKTLGKSITNDQLVKFIMASLPENYKKCAHQVEYAQVICKFCKSPDHMQKQCPRFKAWLQRKSN</sequence>
<dbReference type="Proteomes" id="UP000298652">
    <property type="component" value="Chromosome 6"/>
</dbReference>
<gene>
    <name evidence="1" type="ORF">SEVIR_6G154000v2</name>
</gene>
<dbReference type="Gramene" id="TKW10298">
    <property type="protein sequence ID" value="TKW10298"/>
    <property type="gene ID" value="SEVIR_6G154000v2"/>
</dbReference>
<reference evidence="1" key="1">
    <citation type="submission" date="2019-03" db="EMBL/GenBank/DDBJ databases">
        <title>WGS assembly of Setaria viridis.</title>
        <authorList>
            <person name="Huang P."/>
            <person name="Jenkins J."/>
            <person name="Grimwood J."/>
            <person name="Barry K."/>
            <person name="Healey A."/>
            <person name="Mamidi S."/>
            <person name="Sreedasyam A."/>
            <person name="Shu S."/>
            <person name="Feldman M."/>
            <person name="Wu J."/>
            <person name="Yu Y."/>
            <person name="Chen C."/>
            <person name="Johnson J."/>
            <person name="Rokhsar D."/>
            <person name="Baxter I."/>
            <person name="Schmutz J."/>
            <person name="Brutnell T."/>
            <person name="Kellogg E."/>
        </authorList>
    </citation>
    <scope>NUCLEOTIDE SEQUENCE [LARGE SCALE GENOMIC DNA]</scope>
</reference>
<dbReference type="EMBL" id="CM016557">
    <property type="protein sequence ID" value="TKW10298.1"/>
    <property type="molecule type" value="Genomic_DNA"/>
</dbReference>
<accession>A0A4U6U442</accession>
<proteinExistence type="predicted"/>
<evidence type="ECO:0000313" key="2">
    <source>
        <dbReference type="Proteomes" id="UP000298652"/>
    </source>
</evidence>
<dbReference type="AlphaFoldDB" id="A0A4U6U442"/>
<protein>
    <submittedName>
        <fullName evidence="1">Uncharacterized protein</fullName>
    </submittedName>
</protein>
<keyword evidence="2" id="KW-1185">Reference proteome</keyword>
<name>A0A4U6U442_SETVI</name>
<dbReference type="Pfam" id="PF14223">
    <property type="entry name" value="Retrotran_gag_2"/>
    <property type="match status" value="1"/>
</dbReference>
<organism evidence="1 2">
    <name type="scientific">Setaria viridis</name>
    <name type="common">Green bristlegrass</name>
    <name type="synonym">Setaria italica subsp. viridis</name>
    <dbReference type="NCBI Taxonomy" id="4556"/>
    <lineage>
        <taxon>Eukaryota</taxon>
        <taxon>Viridiplantae</taxon>
        <taxon>Streptophyta</taxon>
        <taxon>Embryophyta</taxon>
        <taxon>Tracheophyta</taxon>
        <taxon>Spermatophyta</taxon>
        <taxon>Magnoliopsida</taxon>
        <taxon>Liliopsida</taxon>
        <taxon>Poales</taxon>
        <taxon>Poaceae</taxon>
        <taxon>PACMAD clade</taxon>
        <taxon>Panicoideae</taxon>
        <taxon>Panicodae</taxon>
        <taxon>Paniceae</taxon>
        <taxon>Cenchrinae</taxon>
        <taxon>Setaria</taxon>
    </lineage>
</organism>
<evidence type="ECO:0000313" key="1">
    <source>
        <dbReference type="EMBL" id="TKW10298.1"/>
    </source>
</evidence>